<dbReference type="Pfam" id="PF03466">
    <property type="entry name" value="LysR_substrate"/>
    <property type="match status" value="1"/>
</dbReference>
<evidence type="ECO:0000256" key="2">
    <source>
        <dbReference type="ARBA" id="ARBA00023015"/>
    </source>
</evidence>
<feature type="domain" description="HTH lysR-type" evidence="5">
    <location>
        <begin position="27"/>
        <end position="71"/>
    </location>
</feature>
<dbReference type="InterPro" id="IPR000847">
    <property type="entry name" value="LysR_HTH_N"/>
</dbReference>
<comment type="caution">
    <text evidence="6">The sequence shown here is derived from an EMBL/GenBank/DDBJ whole genome shotgun (WGS) entry which is preliminary data.</text>
</comment>
<dbReference type="SUPFAM" id="SSF53850">
    <property type="entry name" value="Periplasmic binding protein-like II"/>
    <property type="match status" value="1"/>
</dbReference>
<dbReference type="InterPro" id="IPR058163">
    <property type="entry name" value="LysR-type_TF_proteobact-type"/>
</dbReference>
<dbReference type="Gene3D" id="3.40.190.290">
    <property type="match status" value="1"/>
</dbReference>
<dbReference type="STRING" id="34103.SAMN05421778_12461"/>
<dbReference type="InterPro" id="IPR005119">
    <property type="entry name" value="LysR_subst-bd"/>
</dbReference>
<dbReference type="Pfam" id="PF00126">
    <property type="entry name" value="HTH_1"/>
    <property type="match status" value="1"/>
</dbReference>
<accession>A0A059KKT8</accession>
<dbReference type="eggNOG" id="COG0583">
    <property type="taxonomic scope" value="Bacteria"/>
</dbReference>
<dbReference type="RefSeq" id="WP_051632012.1">
    <property type="nucleotide sequence ID" value="NZ_AZRA01000068.1"/>
</dbReference>
<keyword evidence="4" id="KW-0804">Transcription</keyword>
<dbReference type="PROSITE" id="PS50931">
    <property type="entry name" value="HTH_LYSR"/>
    <property type="match status" value="1"/>
</dbReference>
<evidence type="ECO:0000256" key="3">
    <source>
        <dbReference type="ARBA" id="ARBA00023125"/>
    </source>
</evidence>
<evidence type="ECO:0000313" key="7">
    <source>
        <dbReference type="Proteomes" id="UP000026714"/>
    </source>
</evidence>
<keyword evidence="3" id="KW-0238">DNA-binding</keyword>
<dbReference type="PATRIC" id="fig|1286631.3.peg.2606"/>
<keyword evidence="2" id="KW-0805">Transcription regulation</keyword>
<reference evidence="6 7" key="1">
    <citation type="journal article" date="2014" name="FEMS Microbiol. Ecol.">
        <title>Sphaerotilus natans encrusted with nanoball-shaped Fe(III) oxide minerals formed by nitrate-reducing mixotrophic Fe(II) oxidation.</title>
        <authorList>
            <person name="Park S."/>
            <person name="Kim D.H."/>
            <person name="Lee J.H."/>
            <person name="Hur H.G."/>
        </authorList>
    </citation>
    <scope>NUCLEOTIDE SEQUENCE [LARGE SCALE GENOMIC DNA]</scope>
    <source>
        <strain evidence="6 7">DSM 6575</strain>
    </source>
</reference>
<evidence type="ECO:0000256" key="4">
    <source>
        <dbReference type="ARBA" id="ARBA00023163"/>
    </source>
</evidence>
<proteinExistence type="inferred from homology"/>
<dbReference type="AlphaFoldDB" id="A0A059KKT8"/>
<keyword evidence="7" id="KW-1185">Reference proteome</keyword>
<dbReference type="InterPro" id="IPR036390">
    <property type="entry name" value="WH_DNA-bd_sf"/>
</dbReference>
<comment type="similarity">
    <text evidence="1">Belongs to the LysR transcriptional regulatory family.</text>
</comment>
<evidence type="ECO:0000256" key="1">
    <source>
        <dbReference type="ARBA" id="ARBA00009437"/>
    </source>
</evidence>
<dbReference type="GO" id="GO:0003700">
    <property type="term" value="F:DNA-binding transcription factor activity"/>
    <property type="evidence" value="ECO:0007669"/>
    <property type="project" value="InterPro"/>
</dbReference>
<dbReference type="GO" id="GO:0043565">
    <property type="term" value="F:sequence-specific DNA binding"/>
    <property type="evidence" value="ECO:0007669"/>
    <property type="project" value="TreeGrafter"/>
</dbReference>
<evidence type="ECO:0000259" key="5">
    <source>
        <dbReference type="PROSITE" id="PS50931"/>
    </source>
</evidence>
<dbReference type="PANTHER" id="PTHR30537:SF5">
    <property type="entry name" value="HTH-TYPE TRANSCRIPTIONAL ACTIVATOR TTDR-RELATED"/>
    <property type="match status" value="1"/>
</dbReference>
<organism evidence="6 7">
    <name type="scientific">Sphaerotilus natans subsp. natans DSM 6575</name>
    <dbReference type="NCBI Taxonomy" id="1286631"/>
    <lineage>
        <taxon>Bacteria</taxon>
        <taxon>Pseudomonadati</taxon>
        <taxon>Pseudomonadota</taxon>
        <taxon>Betaproteobacteria</taxon>
        <taxon>Burkholderiales</taxon>
        <taxon>Sphaerotilaceae</taxon>
        <taxon>Sphaerotilus</taxon>
    </lineage>
</organism>
<evidence type="ECO:0000313" key="6">
    <source>
        <dbReference type="EMBL" id="KDB51728.1"/>
    </source>
</evidence>
<dbReference type="PANTHER" id="PTHR30537">
    <property type="entry name" value="HTH-TYPE TRANSCRIPTIONAL REGULATOR"/>
    <property type="match status" value="1"/>
</dbReference>
<dbReference type="InterPro" id="IPR036388">
    <property type="entry name" value="WH-like_DNA-bd_sf"/>
</dbReference>
<gene>
    <name evidence="6" type="ORF">X805_26580</name>
</gene>
<name>A0A059KKT8_9BURK</name>
<dbReference type="EMBL" id="AZRA01000068">
    <property type="protein sequence ID" value="KDB51728.1"/>
    <property type="molecule type" value="Genomic_DNA"/>
</dbReference>
<sequence>MARQDDPEARRLDTLWSPIHALTVLGDLGSFTAAAQRLGLSKAGMSQRIADLERSAGVPLVQRTTRSVRLTEAGQQLVDSTRDAYAQIERGFAQVKDLAAVPRGRLRLTMPVALGRQIIVPHLPAFLREHPEVRLELDLSDRLVSLAQEGFDLAIRHTAHPPETHVAWPLRPTRAVLLATPGYLARRGTPEHPSDLAGHDCLHYLRPGETPTWQFRPLDAAGTAERRTPHVTVAVRGAFCANNSEVLREAALSGLGIALLPDFSAGPALAQGELVEVLPRWQNVGAFGEQLWAIRPYSPHVPRAVHALVAYLREVLGQKKTHQRGWVDGRSG</sequence>
<dbReference type="SUPFAM" id="SSF46785">
    <property type="entry name" value="Winged helix' DNA-binding domain"/>
    <property type="match status" value="1"/>
</dbReference>
<dbReference type="GO" id="GO:0006351">
    <property type="term" value="P:DNA-templated transcription"/>
    <property type="evidence" value="ECO:0007669"/>
    <property type="project" value="TreeGrafter"/>
</dbReference>
<protein>
    <submittedName>
        <fullName evidence="6">LysR family transcriptional regulator</fullName>
    </submittedName>
</protein>
<dbReference type="Proteomes" id="UP000026714">
    <property type="component" value="Unassembled WGS sequence"/>
</dbReference>
<dbReference type="CDD" id="cd08422">
    <property type="entry name" value="PBP2_CrgA_like"/>
    <property type="match status" value="1"/>
</dbReference>
<dbReference type="Gene3D" id="1.10.10.10">
    <property type="entry name" value="Winged helix-like DNA-binding domain superfamily/Winged helix DNA-binding domain"/>
    <property type="match status" value="1"/>
</dbReference>